<accession>A0A2H6LGB6</accession>
<dbReference type="SUPFAM" id="SSF55811">
    <property type="entry name" value="Nudix"/>
    <property type="match status" value="1"/>
</dbReference>
<evidence type="ECO:0000259" key="4">
    <source>
        <dbReference type="PROSITE" id="PS51462"/>
    </source>
</evidence>
<dbReference type="GO" id="GO:0016787">
    <property type="term" value="F:hydrolase activity"/>
    <property type="evidence" value="ECO:0007669"/>
    <property type="project" value="UniProtKB-KW"/>
</dbReference>
<dbReference type="PROSITE" id="PS00893">
    <property type="entry name" value="NUDIX_BOX"/>
    <property type="match status" value="1"/>
</dbReference>
<comment type="similarity">
    <text evidence="1 3">Belongs to the Nudix hydrolase family.</text>
</comment>
<keyword evidence="6" id="KW-1185">Reference proteome</keyword>
<dbReference type="AlphaFoldDB" id="A0A2H6LGB6"/>
<protein>
    <submittedName>
        <fullName evidence="5">MutT/NUDIX family protein</fullName>
    </submittedName>
</protein>
<dbReference type="PRINTS" id="PR00502">
    <property type="entry name" value="NUDIXFAMILY"/>
</dbReference>
<sequence length="149" mass="16820">MIEGHDYIGVGVGAVIFNDKGLLFLAKRGQAARNERGTWEFPGGGVQFGEPLIEAIKREIQEEYGMQIEVKDILGVFDHILLEEKQHWISITYIALHFTGEPRINEPNKCESIGWFTLEDLPQPLSKITQLNLHTYLSDYLYKSDAAAG</sequence>
<name>A0A2H6LGB6_9NOSO</name>
<dbReference type="InterPro" id="IPR020084">
    <property type="entry name" value="NUDIX_hydrolase_CS"/>
</dbReference>
<dbReference type="Pfam" id="PF00293">
    <property type="entry name" value="NUDIX"/>
    <property type="match status" value="1"/>
</dbReference>
<proteinExistence type="inferred from homology"/>
<comment type="caution">
    <text evidence="5">The sequence shown here is derived from an EMBL/GenBank/DDBJ whole genome shotgun (WGS) entry which is preliminary data.</text>
</comment>
<evidence type="ECO:0000313" key="6">
    <source>
        <dbReference type="Proteomes" id="UP000236527"/>
    </source>
</evidence>
<dbReference type="InterPro" id="IPR015797">
    <property type="entry name" value="NUDIX_hydrolase-like_dom_sf"/>
</dbReference>
<evidence type="ECO:0000256" key="2">
    <source>
        <dbReference type="ARBA" id="ARBA00022801"/>
    </source>
</evidence>
<dbReference type="Gene3D" id="3.90.79.10">
    <property type="entry name" value="Nucleoside Triphosphate Pyrophosphohydrolase"/>
    <property type="match status" value="1"/>
</dbReference>
<gene>
    <name evidence="5" type="ORF">NCWK1_2015</name>
</gene>
<dbReference type="PROSITE" id="PS51462">
    <property type="entry name" value="NUDIX"/>
    <property type="match status" value="1"/>
</dbReference>
<feature type="domain" description="Nudix hydrolase" evidence="4">
    <location>
        <begin position="7"/>
        <end position="141"/>
    </location>
</feature>
<evidence type="ECO:0000256" key="3">
    <source>
        <dbReference type="RuleBase" id="RU003476"/>
    </source>
</evidence>
<dbReference type="InterPro" id="IPR020476">
    <property type="entry name" value="Nudix_hydrolase"/>
</dbReference>
<reference evidence="6" key="1">
    <citation type="journal article" date="2018" name="Genome Announc.">
        <title>Draft Genome Sequence of the Nitrogen-Fixing and Hormogonia-Inducing Cyanobacterium Nostoc cycadae Strain WK-1, Isolated from the Coralloid Roots of Cycas revoluta.</title>
        <authorList>
            <person name="Kanesaki Y."/>
            <person name="Hirose M."/>
            <person name="Hirose Y."/>
            <person name="Fujisawa T."/>
            <person name="Nakamura Y."/>
            <person name="Watanabe S."/>
            <person name="Matsunaga S."/>
            <person name="Uchida H."/>
            <person name="Murakami A."/>
        </authorList>
    </citation>
    <scope>NUCLEOTIDE SEQUENCE [LARGE SCALE GENOMIC DNA]</scope>
    <source>
        <strain evidence="6">WK-1</strain>
    </source>
</reference>
<keyword evidence="2 3" id="KW-0378">Hydrolase</keyword>
<evidence type="ECO:0000313" key="5">
    <source>
        <dbReference type="EMBL" id="GBE92261.1"/>
    </source>
</evidence>
<dbReference type="PANTHER" id="PTHR43736">
    <property type="entry name" value="ADP-RIBOSE PYROPHOSPHATASE"/>
    <property type="match status" value="1"/>
</dbReference>
<dbReference type="Proteomes" id="UP000236527">
    <property type="component" value="Unassembled WGS sequence"/>
</dbReference>
<dbReference type="RefSeq" id="WP_103124679.1">
    <property type="nucleotide sequence ID" value="NZ_DF978426.1"/>
</dbReference>
<evidence type="ECO:0000256" key="1">
    <source>
        <dbReference type="ARBA" id="ARBA00005582"/>
    </source>
</evidence>
<organism evidence="5 6">
    <name type="scientific">Nostoc cycadae WK-1</name>
    <dbReference type="NCBI Taxonomy" id="1861711"/>
    <lineage>
        <taxon>Bacteria</taxon>
        <taxon>Bacillati</taxon>
        <taxon>Cyanobacteriota</taxon>
        <taxon>Cyanophyceae</taxon>
        <taxon>Nostocales</taxon>
        <taxon>Nostocaceae</taxon>
        <taxon>Nostoc</taxon>
    </lineage>
</organism>
<dbReference type="PANTHER" id="PTHR43736:SF1">
    <property type="entry name" value="DIHYDRONEOPTERIN TRIPHOSPHATE DIPHOSPHATASE"/>
    <property type="match status" value="1"/>
</dbReference>
<dbReference type="InterPro" id="IPR000086">
    <property type="entry name" value="NUDIX_hydrolase_dom"/>
</dbReference>
<dbReference type="EMBL" id="BDGE01000034">
    <property type="protein sequence ID" value="GBE92261.1"/>
    <property type="molecule type" value="Genomic_DNA"/>
</dbReference>